<evidence type="ECO:0000256" key="7">
    <source>
        <dbReference type="ARBA" id="ARBA00022679"/>
    </source>
</evidence>
<comment type="subcellular location">
    <subcellularLocation>
        <location evidence="1">Cell inner membrane</location>
        <topology evidence="1">Multi-pass membrane protein</topology>
    </subcellularLocation>
    <subcellularLocation>
        <location evidence="18">Cell membrane</location>
        <topology evidence="18">Multi-pass membrane protein</topology>
    </subcellularLocation>
</comment>
<keyword evidence="4" id="KW-0997">Cell inner membrane</keyword>
<evidence type="ECO:0000256" key="6">
    <source>
        <dbReference type="ARBA" id="ARBA00022670"/>
    </source>
</evidence>
<evidence type="ECO:0000259" key="20">
    <source>
        <dbReference type="Pfam" id="PF01478"/>
    </source>
</evidence>
<evidence type="ECO:0000256" key="19">
    <source>
        <dbReference type="SAM" id="Phobius"/>
    </source>
</evidence>
<keyword evidence="10 18" id="KW-0378">Hydrolase</keyword>
<feature type="transmembrane region" description="Helical" evidence="19">
    <location>
        <begin position="155"/>
        <end position="175"/>
    </location>
</feature>
<evidence type="ECO:0000313" key="23">
    <source>
        <dbReference type="EMBL" id="VFJ71834.1"/>
    </source>
</evidence>
<feature type="transmembrane region" description="Helical" evidence="19">
    <location>
        <begin position="195"/>
        <end position="223"/>
    </location>
</feature>
<evidence type="ECO:0000256" key="14">
    <source>
        <dbReference type="ARBA" id="ARBA00050401"/>
    </source>
</evidence>
<feature type="transmembrane region" description="Helical" evidence="19">
    <location>
        <begin position="259"/>
        <end position="277"/>
    </location>
</feature>
<dbReference type="AlphaFoldDB" id="A0A450TSW5"/>
<evidence type="ECO:0000259" key="21">
    <source>
        <dbReference type="Pfam" id="PF06750"/>
    </source>
</evidence>
<evidence type="ECO:0000256" key="10">
    <source>
        <dbReference type="ARBA" id="ARBA00022801"/>
    </source>
</evidence>
<dbReference type="PANTHER" id="PTHR30487">
    <property type="entry name" value="TYPE 4 PREPILIN-LIKE PROTEINS LEADER PEPTIDE-PROCESSING ENZYME"/>
    <property type="match status" value="1"/>
</dbReference>
<evidence type="ECO:0000256" key="16">
    <source>
        <dbReference type="ARBA" id="ARBA00071870"/>
    </source>
</evidence>
<dbReference type="InterPro" id="IPR000045">
    <property type="entry name" value="Prepilin_IV_endopep_pep"/>
</dbReference>
<keyword evidence="3" id="KW-1003">Cell membrane</keyword>
<keyword evidence="11 19" id="KW-1133">Transmembrane helix</keyword>
<comment type="function">
    <text evidence="18">Plays an essential role in type IV pili and type II pseudopili formation by proteolytically removing the leader sequence from substrate proteins and subsequently monomethylating the alpha-amino group of the newly exposed N-terminal phenylalanine.</text>
</comment>
<evidence type="ECO:0000256" key="9">
    <source>
        <dbReference type="ARBA" id="ARBA00022692"/>
    </source>
</evidence>
<evidence type="ECO:0000256" key="15">
    <source>
        <dbReference type="ARBA" id="ARBA00067082"/>
    </source>
</evidence>
<keyword evidence="5 18" id="KW-0489">Methyltransferase</keyword>
<keyword evidence="9 18" id="KW-0812">Transmembrane</keyword>
<dbReference type="EMBL" id="CAADFL010000639">
    <property type="protein sequence ID" value="VFK19714.1"/>
    <property type="molecule type" value="Genomic_DNA"/>
</dbReference>
<evidence type="ECO:0000313" key="22">
    <source>
        <dbReference type="EMBL" id="VFJ71592.1"/>
    </source>
</evidence>
<keyword evidence="13 18" id="KW-0511">Multifunctional enzyme</keyword>
<dbReference type="InterPro" id="IPR050882">
    <property type="entry name" value="Prepilin_peptidase/N-MTase"/>
</dbReference>
<dbReference type="GO" id="GO:0008168">
    <property type="term" value="F:methyltransferase activity"/>
    <property type="evidence" value="ECO:0007669"/>
    <property type="project" value="UniProtKB-KW"/>
</dbReference>
<dbReference type="GO" id="GO:0032259">
    <property type="term" value="P:methylation"/>
    <property type="evidence" value="ECO:0007669"/>
    <property type="project" value="UniProtKB-KW"/>
</dbReference>
<dbReference type="FunFam" id="1.20.120.1220:FF:000001">
    <property type="entry name" value="Type 4 prepilin-like proteins leader peptide-processing enzyme"/>
    <property type="match status" value="1"/>
</dbReference>
<proteinExistence type="inferred from homology"/>
<name>A0A450TSW5_9GAMM</name>
<feature type="transmembrane region" description="Helical" evidence="19">
    <location>
        <begin position="12"/>
        <end position="38"/>
    </location>
</feature>
<dbReference type="Pfam" id="PF01478">
    <property type="entry name" value="Peptidase_A24"/>
    <property type="match status" value="1"/>
</dbReference>
<evidence type="ECO:0000256" key="4">
    <source>
        <dbReference type="ARBA" id="ARBA00022519"/>
    </source>
</evidence>
<evidence type="ECO:0000256" key="17">
    <source>
        <dbReference type="RuleBase" id="RU003793"/>
    </source>
</evidence>
<accession>A0A450TSW5</accession>
<evidence type="ECO:0000256" key="8">
    <source>
        <dbReference type="ARBA" id="ARBA00022691"/>
    </source>
</evidence>
<dbReference type="EMBL" id="CAADFA010000603">
    <property type="protein sequence ID" value="VFJ71592.1"/>
    <property type="molecule type" value="Genomic_DNA"/>
</dbReference>
<comment type="catalytic activity">
    <reaction evidence="14 18">
        <text>Typically cleaves a -Gly-|-Phe- bond to release an N-terminal, basic peptide of 5-8 residues from type IV prepilin, and then N-methylates the new N-terminal amino group, the methyl donor being S-adenosyl-L-methionine.</text>
        <dbReference type="EC" id="3.4.23.43"/>
    </reaction>
</comment>
<dbReference type="Pfam" id="PF06750">
    <property type="entry name" value="A24_N_bact"/>
    <property type="match status" value="1"/>
</dbReference>
<evidence type="ECO:0000256" key="3">
    <source>
        <dbReference type="ARBA" id="ARBA00022475"/>
    </source>
</evidence>
<evidence type="ECO:0000256" key="1">
    <source>
        <dbReference type="ARBA" id="ARBA00004429"/>
    </source>
</evidence>
<reference evidence="22" key="1">
    <citation type="submission" date="2019-02" db="EMBL/GenBank/DDBJ databases">
        <authorList>
            <person name="Gruber-Vodicka R. H."/>
            <person name="Seah K. B. B."/>
        </authorList>
    </citation>
    <scope>NUCLEOTIDE SEQUENCE</scope>
    <source>
        <strain evidence="23">BECK_BZ163</strain>
        <strain evidence="24">BECK_BZ164</strain>
        <strain evidence="22">BECK_BZ165</strain>
    </source>
</reference>
<dbReference type="GO" id="GO:0004190">
    <property type="term" value="F:aspartic-type endopeptidase activity"/>
    <property type="evidence" value="ECO:0007669"/>
    <property type="project" value="UniProtKB-EC"/>
</dbReference>
<evidence type="ECO:0000313" key="24">
    <source>
        <dbReference type="EMBL" id="VFK19714.1"/>
    </source>
</evidence>
<keyword evidence="7 18" id="KW-0808">Transferase</keyword>
<dbReference type="EMBL" id="CAADEZ010000607">
    <property type="protein sequence ID" value="VFJ71834.1"/>
    <property type="molecule type" value="Genomic_DNA"/>
</dbReference>
<dbReference type="GO" id="GO:0006465">
    <property type="term" value="P:signal peptide processing"/>
    <property type="evidence" value="ECO:0007669"/>
    <property type="project" value="TreeGrafter"/>
</dbReference>
<sequence length="315" mass="34077">MNFAYDAMDYLRLYPGAFVAVSVLLGLVFGSFLNVVIFRLPVMMARDWWSQCAEWYSEWYGSSPPAKTPPDGTGNGHGIADPGSTGNEPFNLMLPRSHCPHCGHTLSILENIPLVSFLWLRGRCAACHSPIGLRYPLVEFLSAVMAGAVAWRLGFGVQALSALILTWTLIVLAFIDLDHRQLPDEITLPLLWLGLAFNLFAVHVPVADAVIGAIVGYGILWAVYHAFRLLTGKEGMGYGDFKLLAMAGAWLGWQGLPAIVLISSVAGATVGIALILLRGHDRNVPIPFGPYLAVAVWIVLLWGNDPMAIAGNPAG</sequence>
<dbReference type="PANTHER" id="PTHR30487:SF0">
    <property type="entry name" value="PREPILIN LEADER PEPTIDASE_N-METHYLTRANSFERASE-RELATED"/>
    <property type="match status" value="1"/>
</dbReference>
<gene>
    <name evidence="23" type="ORF">BECKFM1743A_GA0114220_106072</name>
    <name evidence="24" type="ORF">BECKFM1743B_GA0114221_106392</name>
    <name evidence="22" type="ORF">BECKFM1743C_GA0114222_106032</name>
</gene>
<dbReference type="PRINTS" id="PR00864">
    <property type="entry name" value="PREPILNPTASE"/>
</dbReference>
<dbReference type="Gene3D" id="1.20.120.1220">
    <property type="match status" value="1"/>
</dbReference>
<evidence type="ECO:0000256" key="13">
    <source>
        <dbReference type="ARBA" id="ARBA00023268"/>
    </source>
</evidence>
<evidence type="ECO:0000256" key="5">
    <source>
        <dbReference type="ARBA" id="ARBA00022603"/>
    </source>
</evidence>
<organism evidence="22">
    <name type="scientific">Candidatus Kentrum sp. FM</name>
    <dbReference type="NCBI Taxonomy" id="2126340"/>
    <lineage>
        <taxon>Bacteria</taxon>
        <taxon>Pseudomonadati</taxon>
        <taxon>Pseudomonadota</taxon>
        <taxon>Gammaproteobacteria</taxon>
        <taxon>Candidatus Kentrum</taxon>
    </lineage>
</organism>
<feature type="domain" description="Prepilin type IV endopeptidase peptidase" evidence="20">
    <location>
        <begin position="163"/>
        <end position="272"/>
    </location>
</feature>
<evidence type="ECO:0000256" key="12">
    <source>
        <dbReference type="ARBA" id="ARBA00023136"/>
    </source>
</evidence>
<feature type="domain" description="Prepilin peptidase A24 N-terminal" evidence="21">
    <location>
        <begin position="24"/>
        <end position="152"/>
    </location>
</feature>
<evidence type="ECO:0000256" key="11">
    <source>
        <dbReference type="ARBA" id="ARBA00022989"/>
    </source>
</evidence>
<keyword evidence="12 19" id="KW-0472">Membrane</keyword>
<feature type="transmembrane region" description="Helical" evidence="19">
    <location>
        <begin position="284"/>
        <end position="303"/>
    </location>
</feature>
<dbReference type="InterPro" id="IPR010627">
    <property type="entry name" value="Prepilin_pept_A24_N"/>
</dbReference>
<dbReference type="GO" id="GO:0005886">
    <property type="term" value="C:plasma membrane"/>
    <property type="evidence" value="ECO:0007669"/>
    <property type="project" value="UniProtKB-SubCell"/>
</dbReference>
<protein>
    <recommendedName>
        <fullName evidence="16 18">Prepilin leader peptidase/N-methyltransferase</fullName>
        <ecNumber evidence="18">2.1.1.-</ecNumber>
        <ecNumber evidence="15 18">3.4.23.43</ecNumber>
    </recommendedName>
</protein>
<keyword evidence="8" id="KW-0949">S-adenosyl-L-methionine</keyword>
<dbReference type="EC" id="2.1.1.-" evidence="18"/>
<dbReference type="InterPro" id="IPR014032">
    <property type="entry name" value="Peptidase_A24A_bac"/>
</dbReference>
<evidence type="ECO:0000256" key="2">
    <source>
        <dbReference type="ARBA" id="ARBA00005801"/>
    </source>
</evidence>
<comment type="similarity">
    <text evidence="2 17">Belongs to the peptidase A24 family.</text>
</comment>
<evidence type="ECO:0000256" key="18">
    <source>
        <dbReference type="RuleBase" id="RU003794"/>
    </source>
</evidence>
<dbReference type="EC" id="3.4.23.43" evidence="15 18"/>
<keyword evidence="6 18" id="KW-0645">Protease</keyword>